<feature type="binding site" evidence="18">
    <location>
        <begin position="445"/>
        <end position="446"/>
    </location>
    <ligand>
        <name>phosphoenolpyruvate</name>
        <dbReference type="ChEBI" id="CHEBI:58702"/>
    </ligand>
</feature>
<evidence type="ECO:0000313" key="24">
    <source>
        <dbReference type="Proteomes" id="UP000831768"/>
    </source>
</evidence>
<comment type="cofactor">
    <cofactor evidence="2 19">
        <name>Mg(2+)</name>
        <dbReference type="ChEBI" id="CHEBI:18420"/>
    </cofactor>
</comment>
<protein>
    <recommendedName>
        <fullName evidence="7">Phosphoenolpyruvate-protein phosphotransferase</fullName>
        <ecNumber evidence="6">2.7.3.9</ecNumber>
    </recommendedName>
    <alternativeName>
        <fullName evidence="16">Phosphotransferase system, enzyme I</fullName>
    </alternativeName>
</protein>
<keyword evidence="12" id="KW-0598">Phosphotransferase system</keyword>
<dbReference type="Pfam" id="PF02896">
    <property type="entry name" value="PEP-utilizers_C"/>
    <property type="match status" value="1"/>
</dbReference>
<dbReference type="InterPro" id="IPR000121">
    <property type="entry name" value="PEP_util_C"/>
</dbReference>
<reference evidence="23" key="1">
    <citation type="submission" date="2022-04" db="EMBL/GenBank/DDBJ databases">
        <title>Halocatena sp. nov., isolated from a salt lake.</title>
        <authorList>
            <person name="Cui H.-L."/>
        </authorList>
    </citation>
    <scope>NUCLEOTIDE SEQUENCE</scope>
    <source>
        <strain evidence="23">AD-1</strain>
        <plasmid evidence="23">unnamed2</plasmid>
    </source>
</reference>
<proteinExistence type="inferred from homology"/>
<dbReference type="PIRSF" id="PIRSF000732">
    <property type="entry name" value="PTS_enzyme_I"/>
    <property type="match status" value="1"/>
</dbReference>
<comment type="similarity">
    <text evidence="5">Belongs to the PEP-utilizing enzyme family.</text>
</comment>
<evidence type="ECO:0000256" key="13">
    <source>
        <dbReference type="ARBA" id="ARBA00022723"/>
    </source>
</evidence>
<comment type="catalytic activity">
    <reaction evidence="1">
        <text>L-histidyl-[protein] + phosphoenolpyruvate = N(pros)-phospho-L-histidyl-[protein] + pyruvate</text>
        <dbReference type="Rhea" id="RHEA:23880"/>
        <dbReference type="Rhea" id="RHEA-COMP:9745"/>
        <dbReference type="Rhea" id="RHEA-COMP:9746"/>
        <dbReference type="ChEBI" id="CHEBI:15361"/>
        <dbReference type="ChEBI" id="CHEBI:29979"/>
        <dbReference type="ChEBI" id="CHEBI:58702"/>
        <dbReference type="ChEBI" id="CHEBI:64837"/>
        <dbReference type="EC" id="2.7.3.9"/>
    </reaction>
</comment>
<comment type="subcellular location">
    <subcellularLocation>
        <location evidence="4">Cytoplasm</location>
    </subcellularLocation>
</comment>
<evidence type="ECO:0000256" key="5">
    <source>
        <dbReference type="ARBA" id="ARBA00007837"/>
    </source>
</evidence>
<keyword evidence="15 19" id="KW-0460">Magnesium</keyword>
<dbReference type="InterPro" id="IPR024692">
    <property type="entry name" value="PTS_EI"/>
</dbReference>
<feature type="binding site" evidence="19">
    <location>
        <position position="446"/>
    </location>
    <ligand>
        <name>Mg(2+)</name>
        <dbReference type="ChEBI" id="CHEBI:18420"/>
    </ligand>
</feature>
<evidence type="ECO:0000256" key="11">
    <source>
        <dbReference type="ARBA" id="ARBA00022679"/>
    </source>
</evidence>
<dbReference type="GO" id="GO:0016301">
    <property type="term" value="F:kinase activity"/>
    <property type="evidence" value="ECO:0007669"/>
    <property type="project" value="UniProtKB-KW"/>
</dbReference>
<dbReference type="Proteomes" id="UP000831768">
    <property type="component" value="Plasmid unnamed2"/>
</dbReference>
<dbReference type="InterPro" id="IPR015813">
    <property type="entry name" value="Pyrv/PenolPyrv_kinase-like_dom"/>
</dbReference>
<feature type="active site" description="Tele-phosphohistidine intermediate" evidence="17">
    <location>
        <position position="189"/>
    </location>
</feature>
<dbReference type="Gene3D" id="3.20.20.60">
    <property type="entry name" value="Phosphoenolpyruvate-binding domains"/>
    <property type="match status" value="1"/>
</dbReference>
<name>A0A8U0A732_9EURY</name>
<evidence type="ECO:0000256" key="15">
    <source>
        <dbReference type="ARBA" id="ARBA00022842"/>
    </source>
</evidence>
<evidence type="ECO:0000256" key="4">
    <source>
        <dbReference type="ARBA" id="ARBA00004496"/>
    </source>
</evidence>
<feature type="binding site" evidence="18">
    <location>
        <position position="321"/>
    </location>
    <ligand>
        <name>phosphoenolpyruvate</name>
        <dbReference type="ChEBI" id="CHEBI:58702"/>
    </ligand>
</feature>
<dbReference type="GeneID" id="71929499"/>
<evidence type="ECO:0000256" key="17">
    <source>
        <dbReference type="PIRSR" id="PIRSR000732-1"/>
    </source>
</evidence>
<dbReference type="SUPFAM" id="SSF52009">
    <property type="entry name" value="Phosphohistidine domain"/>
    <property type="match status" value="1"/>
</dbReference>
<dbReference type="EC" id="2.7.3.9" evidence="6"/>
<dbReference type="Pfam" id="PF00391">
    <property type="entry name" value="PEP-utilizers"/>
    <property type="match status" value="1"/>
</dbReference>
<dbReference type="GO" id="GO:0046872">
    <property type="term" value="F:metal ion binding"/>
    <property type="evidence" value="ECO:0007669"/>
    <property type="project" value="UniProtKB-KW"/>
</dbReference>
<keyword evidence="23" id="KW-0614">Plasmid</keyword>
<evidence type="ECO:0000256" key="6">
    <source>
        <dbReference type="ARBA" id="ARBA00012232"/>
    </source>
</evidence>
<keyword evidence="8" id="KW-0813">Transport</keyword>
<feature type="binding site" evidence="19">
    <location>
        <position position="422"/>
    </location>
    <ligand>
        <name>Mg(2+)</name>
        <dbReference type="ChEBI" id="CHEBI:18420"/>
    </ligand>
</feature>
<dbReference type="Gene3D" id="3.50.30.10">
    <property type="entry name" value="Phosphohistidine domain"/>
    <property type="match status" value="1"/>
</dbReference>
<evidence type="ECO:0000256" key="2">
    <source>
        <dbReference type="ARBA" id="ARBA00001946"/>
    </source>
</evidence>
<gene>
    <name evidence="23" type="primary">ptsP</name>
    <name evidence="23" type="ORF">MW046_15590</name>
</gene>
<dbReference type="GO" id="GO:0005737">
    <property type="term" value="C:cytoplasm"/>
    <property type="evidence" value="ECO:0007669"/>
    <property type="project" value="UniProtKB-SubCell"/>
</dbReference>
<evidence type="ECO:0000256" key="14">
    <source>
        <dbReference type="ARBA" id="ARBA00022777"/>
    </source>
</evidence>
<evidence type="ECO:0000259" key="21">
    <source>
        <dbReference type="Pfam" id="PF02896"/>
    </source>
</evidence>
<keyword evidence="14" id="KW-0418">Kinase</keyword>
<dbReference type="InterPro" id="IPR008731">
    <property type="entry name" value="PTS_EIN"/>
</dbReference>
<dbReference type="SUPFAM" id="SSF51621">
    <property type="entry name" value="Phosphoenolpyruvate/pyruvate domain"/>
    <property type="match status" value="1"/>
</dbReference>
<dbReference type="InterPro" id="IPR040442">
    <property type="entry name" value="Pyrv_kinase-like_dom_sf"/>
</dbReference>
<feature type="binding site" evidence="18">
    <location>
        <position position="456"/>
    </location>
    <ligand>
        <name>phosphoenolpyruvate</name>
        <dbReference type="ChEBI" id="CHEBI:58702"/>
    </ligand>
</feature>
<dbReference type="NCBIfam" id="TIGR01417">
    <property type="entry name" value="PTS_I_fam"/>
    <property type="match status" value="1"/>
</dbReference>
<keyword evidence="9" id="KW-0963">Cytoplasm</keyword>
<dbReference type="PRINTS" id="PR01736">
    <property type="entry name" value="PHPHTRNFRASE"/>
</dbReference>
<dbReference type="Pfam" id="PF05524">
    <property type="entry name" value="PEP-utilisers_N"/>
    <property type="match status" value="1"/>
</dbReference>
<feature type="domain" description="PEP-utilising enzyme mobile" evidence="20">
    <location>
        <begin position="152"/>
        <end position="225"/>
    </location>
</feature>
<dbReference type="GO" id="GO:0008965">
    <property type="term" value="F:phosphoenolpyruvate-protein phosphotransferase activity"/>
    <property type="evidence" value="ECO:0007669"/>
    <property type="project" value="UniProtKB-EC"/>
</dbReference>
<geneLocation type="plasmid" evidence="23 24">
    <name>unnamed2</name>
</geneLocation>
<evidence type="ECO:0000256" key="18">
    <source>
        <dbReference type="PIRSR" id="PIRSR000732-2"/>
    </source>
</evidence>
<evidence type="ECO:0000256" key="19">
    <source>
        <dbReference type="PIRSR" id="PIRSR000732-3"/>
    </source>
</evidence>
<dbReference type="InterPro" id="IPR036618">
    <property type="entry name" value="PtsI_HPr-bd_sf"/>
</dbReference>
<feature type="domain" description="Phosphotransferase system enzyme I N-terminal" evidence="22">
    <location>
        <begin position="5"/>
        <end position="126"/>
    </location>
</feature>
<feature type="binding site" evidence="18">
    <location>
        <position position="285"/>
    </location>
    <ligand>
        <name>phosphoenolpyruvate</name>
        <dbReference type="ChEBI" id="CHEBI:58702"/>
    </ligand>
</feature>
<evidence type="ECO:0000259" key="20">
    <source>
        <dbReference type="Pfam" id="PF00391"/>
    </source>
</evidence>
<dbReference type="PANTHER" id="PTHR46244">
    <property type="entry name" value="PHOSPHOENOLPYRUVATE-PROTEIN PHOSPHOTRANSFERASE"/>
    <property type="match status" value="1"/>
</dbReference>
<feature type="active site" description="Proton donor" evidence="17">
    <location>
        <position position="493"/>
    </location>
</feature>
<keyword evidence="11 23" id="KW-0808">Transferase</keyword>
<dbReference type="RefSeq" id="WP_247995468.1">
    <property type="nucleotide sequence ID" value="NZ_CP096021.1"/>
</dbReference>
<comment type="function">
    <text evidence="3">General (non sugar-specific) component of the phosphoenolpyruvate-dependent sugar phosphotransferase system (sugar PTS). This major carbohydrate active-transport system catalyzes the phosphorylation of incoming sugar substrates concomitantly with their translocation across the cell membrane. Enzyme I transfers the phosphoryl group from phosphoenolpyruvate (PEP) to the phosphoryl carrier protein (HPr).</text>
</comment>
<organism evidence="23 24">
    <name type="scientific">Halocatena salina</name>
    <dbReference type="NCBI Taxonomy" id="2934340"/>
    <lineage>
        <taxon>Archaea</taxon>
        <taxon>Methanobacteriati</taxon>
        <taxon>Methanobacteriota</taxon>
        <taxon>Stenosarchaea group</taxon>
        <taxon>Halobacteria</taxon>
        <taxon>Halobacteriales</taxon>
        <taxon>Natronomonadaceae</taxon>
        <taxon>Halocatena</taxon>
    </lineage>
</organism>
<keyword evidence="13 19" id="KW-0479">Metal-binding</keyword>
<evidence type="ECO:0000256" key="3">
    <source>
        <dbReference type="ARBA" id="ARBA00002728"/>
    </source>
</evidence>
<evidence type="ECO:0000256" key="8">
    <source>
        <dbReference type="ARBA" id="ARBA00022448"/>
    </source>
</evidence>
<keyword evidence="10" id="KW-0762">Sugar transport</keyword>
<dbReference type="GO" id="GO:0009401">
    <property type="term" value="P:phosphoenolpyruvate-dependent sugar phosphotransferase system"/>
    <property type="evidence" value="ECO:0007669"/>
    <property type="project" value="UniProtKB-KW"/>
</dbReference>
<sequence length="559" mass="59760">MRTLTGISVTPLSGVGTVQWYDPAVELPETTDSEAAGPESELAAFEHARDVAREELTAERERTAKRIGEAEAEVFEAHLEFLDDPQITEDVTAAVDEGSTATQAVAETFDSYVEQFEGMEGRFAERAADLRDLRDRLLRILTDSEHTDLSTLPEGTVLVAEDLTPSDTARLDPDAVVGLATVGGGRTSHSAIFARSLAIPAVVDIGNALFDVDDGTTVLVDGEAGAVVIDPDTGHDQAATATVEIKPDPVSTVDGRAIEVAANVGTIEELTPAVERGADGIGLFRTEFLFLDRETPPTEDEQYETYRAALEAFPDSRVIVRTLDVGGDKPISYLDLPDEENPFLGARGIRLSLEENTALFEAQLRALLRAAADGAGDLGVMFPMVTTVAELDRVLELVASVDNDLEREDVTHAVPELGVMVETPAAVFCAHELAERVEFLSIGTNDLTQYVMAASRGTETVTDLHDPLYPAVLRAIDRTVREGHRSDAWVGVCGEMAGEPELMTLLVGLGVDELSMSAVTIPSVKAAVAGIDSEAARALARAVLTAETRAAIRDRLQLG</sequence>
<keyword evidence="24" id="KW-1185">Reference proteome</keyword>
<dbReference type="InterPro" id="IPR023151">
    <property type="entry name" value="PEP_util_CS"/>
</dbReference>
<dbReference type="InterPro" id="IPR050499">
    <property type="entry name" value="PEP-utilizing_PTS_enzyme"/>
</dbReference>
<dbReference type="InterPro" id="IPR006318">
    <property type="entry name" value="PTS_EI-like"/>
</dbReference>
<accession>A0A8U0A732</accession>
<dbReference type="KEGG" id="haad:MW046_15590"/>
<evidence type="ECO:0000256" key="9">
    <source>
        <dbReference type="ARBA" id="ARBA00022490"/>
    </source>
</evidence>
<evidence type="ECO:0000313" key="23">
    <source>
        <dbReference type="EMBL" id="UPM44814.1"/>
    </source>
</evidence>
<evidence type="ECO:0000256" key="7">
    <source>
        <dbReference type="ARBA" id="ARBA00016544"/>
    </source>
</evidence>
<evidence type="ECO:0000259" key="22">
    <source>
        <dbReference type="Pfam" id="PF05524"/>
    </source>
</evidence>
<evidence type="ECO:0000256" key="12">
    <source>
        <dbReference type="ARBA" id="ARBA00022683"/>
    </source>
</evidence>
<dbReference type="PROSITE" id="PS00742">
    <property type="entry name" value="PEP_ENZYMES_2"/>
    <property type="match status" value="1"/>
</dbReference>
<evidence type="ECO:0000256" key="1">
    <source>
        <dbReference type="ARBA" id="ARBA00000683"/>
    </source>
</evidence>
<dbReference type="EMBL" id="CP096021">
    <property type="protein sequence ID" value="UPM44814.1"/>
    <property type="molecule type" value="Genomic_DNA"/>
</dbReference>
<dbReference type="InterPro" id="IPR036637">
    <property type="entry name" value="Phosphohistidine_dom_sf"/>
</dbReference>
<dbReference type="InterPro" id="IPR008279">
    <property type="entry name" value="PEP-util_enz_mobile_dom"/>
</dbReference>
<feature type="domain" description="PEP-utilising enzyme C-terminal" evidence="21">
    <location>
        <begin position="248"/>
        <end position="532"/>
    </location>
</feature>
<evidence type="ECO:0000256" key="10">
    <source>
        <dbReference type="ARBA" id="ARBA00022597"/>
    </source>
</evidence>
<dbReference type="AlphaFoldDB" id="A0A8U0A732"/>
<dbReference type="Gene3D" id="1.10.274.10">
    <property type="entry name" value="PtsI, HPr-binding domain"/>
    <property type="match status" value="1"/>
</dbReference>
<evidence type="ECO:0000256" key="16">
    <source>
        <dbReference type="ARBA" id="ARBA00033235"/>
    </source>
</evidence>
<dbReference type="PANTHER" id="PTHR46244:SF3">
    <property type="entry name" value="PHOSPHOENOLPYRUVATE-PROTEIN PHOSPHOTRANSFERASE"/>
    <property type="match status" value="1"/>
</dbReference>
<dbReference type="SUPFAM" id="SSF47831">
    <property type="entry name" value="Enzyme I of the PEP:sugar phosphotransferase system HPr-binding (sub)domain"/>
    <property type="match status" value="1"/>
</dbReference>